<dbReference type="Pfam" id="PF14081">
    <property type="entry name" value="DUF4262"/>
    <property type="match status" value="1"/>
</dbReference>
<comment type="caution">
    <text evidence="1">The sequence shown here is derived from an EMBL/GenBank/DDBJ whole genome shotgun (WGS) entry which is preliminary data.</text>
</comment>
<dbReference type="InterPro" id="IPR025358">
    <property type="entry name" value="DUF4262"/>
</dbReference>
<proteinExistence type="predicted"/>
<accession>A0ABP6N006</accession>
<reference evidence="2" key="1">
    <citation type="journal article" date="2019" name="Int. J. Syst. Evol. Microbiol.">
        <title>The Global Catalogue of Microorganisms (GCM) 10K type strain sequencing project: providing services to taxonomists for standard genome sequencing and annotation.</title>
        <authorList>
            <consortium name="The Broad Institute Genomics Platform"/>
            <consortium name="The Broad Institute Genome Sequencing Center for Infectious Disease"/>
            <person name="Wu L."/>
            <person name="Ma J."/>
        </authorList>
    </citation>
    <scope>NUCLEOTIDE SEQUENCE [LARGE SCALE GENOMIC DNA]</scope>
    <source>
        <strain evidence="2">JCM 9373</strain>
    </source>
</reference>
<sequence>MQKTRIPSFTVPLNGEKYVDPDNPCQRPRYGLNTGMRCDLRGRRVDTLGGMSDQPACHCLLCEEHDVEPDDVDLRTMRDVRERGWTVVMIPEDEEGPGWAFTVGLWHTFRSPETAMFGLRVEVLRDCLDTLAGAVAAGHPLSAGQRRHDVIRDYPVAVREVDRSWYRSLFGLALHFYQRPPLPFMEVVWPDARGHFPWEREAAPGLAERQPALWVPKDDHAPGYWSKLP</sequence>
<organism evidence="1 2">
    <name type="scientific">Planomonospora alba</name>
    <dbReference type="NCBI Taxonomy" id="161354"/>
    <lineage>
        <taxon>Bacteria</taxon>
        <taxon>Bacillati</taxon>
        <taxon>Actinomycetota</taxon>
        <taxon>Actinomycetes</taxon>
        <taxon>Streptosporangiales</taxon>
        <taxon>Streptosporangiaceae</taxon>
        <taxon>Planomonospora</taxon>
    </lineage>
</organism>
<name>A0ABP6N006_9ACTN</name>
<dbReference type="Proteomes" id="UP001500320">
    <property type="component" value="Unassembled WGS sequence"/>
</dbReference>
<evidence type="ECO:0000313" key="2">
    <source>
        <dbReference type="Proteomes" id="UP001500320"/>
    </source>
</evidence>
<gene>
    <name evidence="1" type="ORF">GCM10010466_21450</name>
</gene>
<dbReference type="EMBL" id="BAAAUT010000014">
    <property type="protein sequence ID" value="GAA3130501.1"/>
    <property type="molecule type" value="Genomic_DNA"/>
</dbReference>
<keyword evidence="2" id="KW-1185">Reference proteome</keyword>
<protein>
    <submittedName>
        <fullName evidence="1">DUF4262 domain-containing protein</fullName>
    </submittedName>
</protein>
<evidence type="ECO:0000313" key="1">
    <source>
        <dbReference type="EMBL" id="GAA3130501.1"/>
    </source>
</evidence>